<sequence length="207" mass="22943">MNLSAFITHLVREGQVTVASNIHLFSPQELQNTIVVLQEYYDNDIQDMPGTAPAFDSNAALWAARYIYRAVQLAMLRQLGEEEITTLLLPYDQPVTAATIYGADLCLRYLPDLLSLSKGLSPEDPLVKHLQETAKQWPFSSTGINIPATQGIDIIVSNPSLLQTYVDRIIATRDTGRCNVQPVLAAVKASLGNYAEVLWPDFKLPEL</sequence>
<accession>A0A2P8HKB4</accession>
<proteinExistence type="predicted"/>
<reference evidence="2 3" key="1">
    <citation type="submission" date="2018-03" db="EMBL/GenBank/DDBJ databases">
        <title>Genomic Encyclopedia of Archaeal and Bacterial Type Strains, Phase II (KMG-II): from individual species to whole genera.</title>
        <authorList>
            <person name="Goeker M."/>
        </authorList>
    </citation>
    <scope>NUCLEOTIDE SEQUENCE [LARGE SCALE GENOMIC DNA]</scope>
    <source>
        <strain evidence="2 3">DSM 24859</strain>
    </source>
</reference>
<evidence type="ECO:0000313" key="3">
    <source>
        <dbReference type="Proteomes" id="UP000240971"/>
    </source>
</evidence>
<evidence type="ECO:0000259" key="1">
    <source>
        <dbReference type="Pfam" id="PF19920"/>
    </source>
</evidence>
<feature type="domain" description="MoxR-vWA-beta-propeller ternary system" evidence="1">
    <location>
        <begin position="3"/>
        <end position="202"/>
    </location>
</feature>
<dbReference type="OrthoDB" id="886582at2"/>
<dbReference type="InterPro" id="IPR045549">
    <property type="entry name" value="bpX4"/>
</dbReference>
<protein>
    <recommendedName>
        <fullName evidence="1">MoxR-vWA-beta-propeller ternary system domain-containing protein</fullName>
    </recommendedName>
</protein>
<comment type="caution">
    <text evidence="2">The sequence shown here is derived from an EMBL/GenBank/DDBJ whole genome shotgun (WGS) entry which is preliminary data.</text>
</comment>
<evidence type="ECO:0000313" key="2">
    <source>
        <dbReference type="EMBL" id="PSL46651.1"/>
    </source>
</evidence>
<keyword evidence="3" id="KW-1185">Reference proteome</keyword>
<dbReference type="RefSeq" id="WP_106529417.1">
    <property type="nucleotide sequence ID" value="NZ_PYAW01000003.1"/>
</dbReference>
<dbReference type="AlphaFoldDB" id="A0A2P8HKB4"/>
<dbReference type="Pfam" id="PF19920">
    <property type="entry name" value="bpX4"/>
    <property type="match status" value="1"/>
</dbReference>
<name>A0A2P8HKB4_CHINA</name>
<gene>
    <name evidence="2" type="ORF">CLV51_103632</name>
</gene>
<dbReference type="EMBL" id="PYAW01000003">
    <property type="protein sequence ID" value="PSL46651.1"/>
    <property type="molecule type" value="Genomic_DNA"/>
</dbReference>
<organism evidence="2 3">
    <name type="scientific">Chitinophaga niastensis</name>
    <dbReference type="NCBI Taxonomy" id="536980"/>
    <lineage>
        <taxon>Bacteria</taxon>
        <taxon>Pseudomonadati</taxon>
        <taxon>Bacteroidota</taxon>
        <taxon>Chitinophagia</taxon>
        <taxon>Chitinophagales</taxon>
        <taxon>Chitinophagaceae</taxon>
        <taxon>Chitinophaga</taxon>
    </lineage>
</organism>
<dbReference type="Proteomes" id="UP000240971">
    <property type="component" value="Unassembled WGS sequence"/>
</dbReference>